<dbReference type="PANTHER" id="PTHR21349:SF0">
    <property type="entry name" value="LARGE RIBOSOMAL SUBUNIT PROTEIN BL21M"/>
    <property type="match status" value="1"/>
</dbReference>
<comment type="similarity">
    <text evidence="1 6 7">Belongs to the bacterial ribosomal protein bL21 family.</text>
</comment>
<keyword evidence="9" id="KW-1185">Reference proteome</keyword>
<dbReference type="SMR" id="A0A660HN65"/>
<dbReference type="Proteomes" id="UP000272462">
    <property type="component" value="Chromosome"/>
</dbReference>
<dbReference type="GO" id="GO:0005840">
    <property type="term" value="C:ribosome"/>
    <property type="evidence" value="ECO:0007669"/>
    <property type="project" value="UniProtKB-KW"/>
</dbReference>
<dbReference type="PROSITE" id="PS01169">
    <property type="entry name" value="RIBOSOMAL_L21"/>
    <property type="match status" value="1"/>
</dbReference>
<dbReference type="GO" id="GO:0005737">
    <property type="term" value="C:cytoplasm"/>
    <property type="evidence" value="ECO:0007669"/>
    <property type="project" value="UniProtKB-ARBA"/>
</dbReference>
<protein>
    <recommendedName>
        <fullName evidence="6">Large ribosomal subunit protein bL21</fullName>
    </recommendedName>
</protein>
<evidence type="ECO:0000256" key="6">
    <source>
        <dbReference type="HAMAP-Rule" id="MF_01363"/>
    </source>
</evidence>
<dbReference type="NCBIfam" id="TIGR00061">
    <property type="entry name" value="L21"/>
    <property type="match status" value="1"/>
</dbReference>
<sequence length="105" mass="12167">MFAIIKAGNKQLKICEGQEIFVEKLPLEVDQKHVFDQVLAIEDNEKNESVLGTPFINGAKIEAKVIKQGKNKKIIVFKYKKKKKYRLKQGHRQLYTKLLITKIIV</sequence>
<dbReference type="GO" id="GO:0019843">
    <property type="term" value="F:rRNA binding"/>
    <property type="evidence" value="ECO:0007669"/>
    <property type="project" value="UniProtKB-UniRule"/>
</dbReference>
<dbReference type="AlphaFoldDB" id="A0A660HN65"/>
<reference evidence="8 9" key="1">
    <citation type="journal article" date="2018" name="BMC Genomics">
        <title>Comparative genome analysis of jujube witches'-broom Phytoplasma, an obligate pathogen that causes jujube witches'-broom disease.</title>
        <authorList>
            <person name="Wang J."/>
            <person name="Song L."/>
            <person name="Jiao Q."/>
            <person name="Yang S."/>
            <person name="Gao R."/>
            <person name="Lu X."/>
            <person name="Zhou G."/>
        </authorList>
    </citation>
    <scope>NUCLEOTIDE SEQUENCE [LARGE SCALE GENOMIC DNA]</scope>
    <source>
        <strain evidence="8">Jwb-nky</strain>
    </source>
</reference>
<keyword evidence="3 6" id="KW-0694">RNA-binding</keyword>
<dbReference type="InterPro" id="IPR001787">
    <property type="entry name" value="Ribosomal_bL21"/>
</dbReference>
<dbReference type="KEGG" id="pzi:CWO85_03195"/>
<dbReference type="GO" id="GO:0006412">
    <property type="term" value="P:translation"/>
    <property type="evidence" value="ECO:0007669"/>
    <property type="project" value="UniProtKB-UniRule"/>
</dbReference>
<evidence type="ECO:0000256" key="3">
    <source>
        <dbReference type="ARBA" id="ARBA00022884"/>
    </source>
</evidence>
<dbReference type="EMBL" id="CP025121">
    <property type="protein sequence ID" value="AYJ01483.1"/>
    <property type="molecule type" value="Genomic_DNA"/>
</dbReference>
<dbReference type="OrthoDB" id="9813334at2"/>
<proteinExistence type="inferred from homology"/>
<dbReference type="PANTHER" id="PTHR21349">
    <property type="entry name" value="50S RIBOSOMAL PROTEIN L21"/>
    <property type="match status" value="1"/>
</dbReference>
<keyword evidence="4 6" id="KW-0689">Ribosomal protein</keyword>
<dbReference type="InterPro" id="IPR028909">
    <property type="entry name" value="bL21-like"/>
</dbReference>
<evidence type="ECO:0000256" key="5">
    <source>
        <dbReference type="ARBA" id="ARBA00023274"/>
    </source>
</evidence>
<dbReference type="HAMAP" id="MF_01363">
    <property type="entry name" value="Ribosomal_bL21"/>
    <property type="match status" value="1"/>
</dbReference>
<gene>
    <name evidence="6 8" type="primary">rplU</name>
    <name evidence="8" type="ORF">CWO85_03195</name>
</gene>
<comment type="subunit">
    <text evidence="6">Part of the 50S ribosomal subunit. Contacts protein L20.</text>
</comment>
<evidence type="ECO:0000313" key="8">
    <source>
        <dbReference type="EMBL" id="AYJ01483.1"/>
    </source>
</evidence>
<dbReference type="Pfam" id="PF00829">
    <property type="entry name" value="Ribosomal_L21p"/>
    <property type="match status" value="1"/>
</dbReference>
<name>A0A660HN65_ZIZJU</name>
<dbReference type="GO" id="GO:1990904">
    <property type="term" value="C:ribonucleoprotein complex"/>
    <property type="evidence" value="ECO:0007669"/>
    <property type="project" value="UniProtKB-KW"/>
</dbReference>
<dbReference type="InterPro" id="IPR018258">
    <property type="entry name" value="Ribosomal_bL21_CS"/>
</dbReference>
<dbReference type="SUPFAM" id="SSF141091">
    <property type="entry name" value="L21p-like"/>
    <property type="match status" value="1"/>
</dbReference>
<dbReference type="InterPro" id="IPR036164">
    <property type="entry name" value="bL21-like_sf"/>
</dbReference>
<evidence type="ECO:0000313" key="9">
    <source>
        <dbReference type="Proteomes" id="UP000272462"/>
    </source>
</evidence>
<evidence type="ECO:0000256" key="1">
    <source>
        <dbReference type="ARBA" id="ARBA00008563"/>
    </source>
</evidence>
<evidence type="ECO:0000256" key="4">
    <source>
        <dbReference type="ARBA" id="ARBA00022980"/>
    </source>
</evidence>
<keyword evidence="5 6" id="KW-0687">Ribonucleoprotein</keyword>
<accession>A0A660HN65</accession>
<keyword evidence="2 6" id="KW-0699">rRNA-binding</keyword>
<organism evidence="8 9">
    <name type="scientific">Ziziphus jujuba witches'-broom phytoplasma</name>
    <dbReference type="NCBI Taxonomy" id="135727"/>
    <lineage>
        <taxon>Bacteria</taxon>
        <taxon>Bacillati</taxon>
        <taxon>Mycoplasmatota</taxon>
        <taxon>Mollicutes</taxon>
        <taxon>Acholeplasmatales</taxon>
        <taxon>Acholeplasmataceae</taxon>
        <taxon>Candidatus Phytoplasma</taxon>
        <taxon>16SrV (Elm yellows group)</taxon>
    </lineage>
</organism>
<evidence type="ECO:0000256" key="7">
    <source>
        <dbReference type="RuleBase" id="RU000562"/>
    </source>
</evidence>
<evidence type="ECO:0000256" key="2">
    <source>
        <dbReference type="ARBA" id="ARBA00022730"/>
    </source>
</evidence>
<dbReference type="RefSeq" id="WP_121464181.1">
    <property type="nucleotide sequence ID" value="NZ_CP025121.1"/>
</dbReference>
<dbReference type="GO" id="GO:0003735">
    <property type="term" value="F:structural constituent of ribosome"/>
    <property type="evidence" value="ECO:0007669"/>
    <property type="project" value="InterPro"/>
</dbReference>
<comment type="function">
    <text evidence="6 7">This protein binds to 23S rRNA in the presence of protein L20.</text>
</comment>